<dbReference type="Proteomes" id="UP001500443">
    <property type="component" value="Unassembled WGS sequence"/>
</dbReference>
<dbReference type="InterPro" id="IPR000253">
    <property type="entry name" value="FHA_dom"/>
</dbReference>
<dbReference type="CDD" id="cd00060">
    <property type="entry name" value="FHA"/>
    <property type="match status" value="1"/>
</dbReference>
<evidence type="ECO:0000256" key="1">
    <source>
        <dbReference type="ARBA" id="ARBA00022553"/>
    </source>
</evidence>
<evidence type="ECO:0000256" key="2">
    <source>
        <dbReference type="SAM" id="MobiDB-lite"/>
    </source>
</evidence>
<reference evidence="5" key="1">
    <citation type="journal article" date="2019" name="Int. J. Syst. Evol. Microbiol.">
        <title>The Global Catalogue of Microorganisms (GCM) 10K type strain sequencing project: providing services to taxonomists for standard genome sequencing and annotation.</title>
        <authorList>
            <consortium name="The Broad Institute Genomics Platform"/>
            <consortium name="The Broad Institute Genome Sequencing Center for Infectious Disease"/>
            <person name="Wu L."/>
            <person name="Ma J."/>
        </authorList>
    </citation>
    <scope>NUCLEOTIDE SEQUENCE [LARGE SCALE GENOMIC DNA]</scope>
    <source>
        <strain evidence="5">JCM 15481</strain>
    </source>
</reference>
<dbReference type="Gene3D" id="2.60.200.20">
    <property type="match status" value="1"/>
</dbReference>
<sequence>MSGSDSLARGVAPAQPGTLHARSAADAVEVAPLPGLTVRFGRGPGDDVGVDVDLYVGRRDQGVSRRHGELTYLEGGWTLRNVGQQALRLPRGLLLPPGSDRTPLAAGYTPVFVKGSGFREHLVELYVVRPEQPYADGPAGVAGRPLPAAWSLSDDERLVLVVLGQRYLRHEPDPRPLPYRQAAEVLAILRPGERWGAQDVARRVEAVRRRLAGLGAYLSALREEPAPGARSGTPDHRLLTDLVATAALVPTDLALLDGVGG</sequence>
<dbReference type="InterPro" id="IPR008984">
    <property type="entry name" value="SMAD_FHA_dom_sf"/>
</dbReference>
<evidence type="ECO:0000313" key="4">
    <source>
        <dbReference type="EMBL" id="GAA1500625.1"/>
    </source>
</evidence>
<feature type="region of interest" description="Disordered" evidence="2">
    <location>
        <begin position="1"/>
        <end position="23"/>
    </location>
</feature>
<organism evidence="4 5">
    <name type="scientific">Streptomyces synnematoformans</name>
    <dbReference type="NCBI Taxonomy" id="415721"/>
    <lineage>
        <taxon>Bacteria</taxon>
        <taxon>Bacillati</taxon>
        <taxon>Actinomycetota</taxon>
        <taxon>Actinomycetes</taxon>
        <taxon>Kitasatosporales</taxon>
        <taxon>Streptomycetaceae</taxon>
        <taxon>Streptomyces</taxon>
    </lineage>
</organism>
<evidence type="ECO:0000313" key="5">
    <source>
        <dbReference type="Proteomes" id="UP001500443"/>
    </source>
</evidence>
<dbReference type="PROSITE" id="PS50006">
    <property type="entry name" value="FHA_DOMAIN"/>
    <property type="match status" value="1"/>
</dbReference>
<protein>
    <recommendedName>
        <fullName evidence="3">FHA domain-containing protein</fullName>
    </recommendedName>
</protein>
<name>A0ABP4KG50_9ACTN</name>
<proteinExistence type="predicted"/>
<accession>A0ABP4KG50</accession>
<dbReference type="RefSeq" id="WP_344293551.1">
    <property type="nucleotide sequence ID" value="NZ_BAAAPF010000281.1"/>
</dbReference>
<feature type="domain" description="FHA" evidence="3">
    <location>
        <begin position="38"/>
        <end position="94"/>
    </location>
</feature>
<dbReference type="SUPFAM" id="SSF49879">
    <property type="entry name" value="SMAD/FHA domain"/>
    <property type="match status" value="1"/>
</dbReference>
<comment type="caution">
    <text evidence="4">The sequence shown here is derived from an EMBL/GenBank/DDBJ whole genome shotgun (WGS) entry which is preliminary data.</text>
</comment>
<dbReference type="EMBL" id="BAAAPF010000281">
    <property type="protein sequence ID" value="GAA1500625.1"/>
    <property type="molecule type" value="Genomic_DNA"/>
</dbReference>
<dbReference type="Pfam" id="PF00498">
    <property type="entry name" value="FHA"/>
    <property type="match status" value="1"/>
</dbReference>
<gene>
    <name evidence="4" type="ORF">GCM10009802_56230</name>
</gene>
<keyword evidence="1" id="KW-0597">Phosphoprotein</keyword>
<evidence type="ECO:0000259" key="3">
    <source>
        <dbReference type="PROSITE" id="PS50006"/>
    </source>
</evidence>
<keyword evidence="5" id="KW-1185">Reference proteome</keyword>